<sequence>MIIKDIRLTNFGKFNHKMLTLEPGLNIVYGENEAGKTTLHTFIRGMLFGIEKQRGKASGKDLYTKYEPWENPANYHGMMRIESDGVTYRIERNFNKLNKSFKVINEDKGVELKTEEIENLFAGLDESCYYNTISISQLGSVTDKELEVILKNYAANLGTTKSMEIDIKSAFADLDKQKKNIMIESRIAEEDVVEKAIKNAKEDLEISQGEQHTIIASIEQKKQSLFNLSNKKKELSALDAKRLEALNKLNERKENLYQEAITLTADSEKFSASLEQIENHQKQLEQELADKGIDGRETMEYLLEKVTNRSNMPVLFIILMMGCIGGAAGFIMGNYQMMDLKQFWVKPGICLGAAFVFLILAIFKYGFNKKKRQKKLDALKEIKLVMDKLDAAKHERVYVERQLNNKKEALKDTQEFIKAEEEKSVDMQDYSDELKDLEAKEREINEAISKSQWILEQKQEKDIELQKKIDELEERFNKIKKAKVEIQAIEDAKSNIEDIADEIRNSFGKRLNERASYYISQITNGKYDNLSIDDKLNISVNSKHALIAATRLSKGTIEQIYMALRLAAADIIFEKDKKPILLDDAFAMYDNKRMGNTMRFMAENMEQVIIFSCHTREKLMADKLGLKYNFIRL</sequence>
<evidence type="ECO:0000256" key="1">
    <source>
        <dbReference type="SAM" id="Coils"/>
    </source>
</evidence>
<name>A0A413R860_9FIRM</name>
<dbReference type="EMBL" id="QSFD01000006">
    <property type="protein sequence ID" value="RHA18324.1"/>
    <property type="molecule type" value="Genomic_DNA"/>
</dbReference>
<organism evidence="4 5">
    <name type="scientific">Eubacterium ventriosum</name>
    <dbReference type="NCBI Taxonomy" id="39496"/>
    <lineage>
        <taxon>Bacteria</taxon>
        <taxon>Bacillati</taxon>
        <taxon>Bacillota</taxon>
        <taxon>Clostridia</taxon>
        <taxon>Eubacteriales</taxon>
        <taxon>Eubacteriaceae</taxon>
        <taxon>Eubacterium</taxon>
    </lineage>
</organism>
<protein>
    <recommendedName>
        <fullName evidence="3">YhaN AAA domain-containing protein</fullName>
    </recommendedName>
</protein>
<dbReference type="InterPro" id="IPR027417">
    <property type="entry name" value="P-loop_NTPase"/>
</dbReference>
<dbReference type="Proteomes" id="UP000284779">
    <property type="component" value="Unassembled WGS sequence"/>
</dbReference>
<dbReference type="Pfam" id="PF13514">
    <property type="entry name" value="AAA_27"/>
    <property type="match status" value="1"/>
</dbReference>
<feature type="transmembrane region" description="Helical" evidence="2">
    <location>
        <begin position="314"/>
        <end position="332"/>
    </location>
</feature>
<accession>A0A413R860</accession>
<feature type="coiled-coil region" evidence="1">
    <location>
        <begin position="400"/>
        <end position="499"/>
    </location>
</feature>
<keyword evidence="2" id="KW-0472">Membrane</keyword>
<feature type="domain" description="YhaN AAA" evidence="3">
    <location>
        <begin position="1"/>
        <end position="54"/>
    </location>
</feature>
<dbReference type="RefSeq" id="WP_117970631.1">
    <property type="nucleotide sequence ID" value="NZ_QSFD01000006.1"/>
</dbReference>
<evidence type="ECO:0000313" key="4">
    <source>
        <dbReference type="EMBL" id="RHA18324.1"/>
    </source>
</evidence>
<dbReference type="AlphaFoldDB" id="A0A413R860"/>
<evidence type="ECO:0000256" key="2">
    <source>
        <dbReference type="SAM" id="Phobius"/>
    </source>
</evidence>
<dbReference type="PANTHER" id="PTHR41259">
    <property type="entry name" value="DOUBLE-STRAND BREAK REPAIR RAD50 ATPASE, PUTATIVE-RELATED"/>
    <property type="match status" value="1"/>
</dbReference>
<dbReference type="PANTHER" id="PTHR41259:SF1">
    <property type="entry name" value="DOUBLE-STRAND BREAK REPAIR RAD50 ATPASE, PUTATIVE-RELATED"/>
    <property type="match status" value="1"/>
</dbReference>
<feature type="coiled-coil region" evidence="1">
    <location>
        <begin position="218"/>
        <end position="294"/>
    </location>
</feature>
<evidence type="ECO:0000313" key="5">
    <source>
        <dbReference type="Proteomes" id="UP000284779"/>
    </source>
</evidence>
<keyword evidence="2" id="KW-0812">Transmembrane</keyword>
<proteinExistence type="predicted"/>
<reference evidence="4 5" key="1">
    <citation type="submission" date="2018-08" db="EMBL/GenBank/DDBJ databases">
        <title>A genome reference for cultivated species of the human gut microbiota.</title>
        <authorList>
            <person name="Zou Y."/>
            <person name="Xue W."/>
            <person name="Luo G."/>
        </authorList>
    </citation>
    <scope>NUCLEOTIDE SEQUENCE [LARGE SCALE GENOMIC DNA]</scope>
    <source>
        <strain evidence="4 5">AM44-11BH</strain>
    </source>
</reference>
<dbReference type="SUPFAM" id="SSF52540">
    <property type="entry name" value="P-loop containing nucleoside triphosphate hydrolases"/>
    <property type="match status" value="1"/>
</dbReference>
<comment type="caution">
    <text evidence="4">The sequence shown here is derived from an EMBL/GenBank/DDBJ whole genome shotgun (WGS) entry which is preliminary data.</text>
</comment>
<dbReference type="Gene3D" id="3.40.50.300">
    <property type="entry name" value="P-loop containing nucleotide triphosphate hydrolases"/>
    <property type="match status" value="2"/>
</dbReference>
<feature type="transmembrane region" description="Helical" evidence="2">
    <location>
        <begin position="344"/>
        <end position="367"/>
    </location>
</feature>
<keyword evidence="5" id="KW-1185">Reference proteome</keyword>
<dbReference type="InterPro" id="IPR038734">
    <property type="entry name" value="YhaN_AAA"/>
</dbReference>
<evidence type="ECO:0000259" key="3">
    <source>
        <dbReference type="Pfam" id="PF13514"/>
    </source>
</evidence>
<keyword evidence="2" id="KW-1133">Transmembrane helix</keyword>
<keyword evidence="1" id="KW-0175">Coiled coil</keyword>
<gene>
    <name evidence="4" type="ORF">DW944_07305</name>
</gene>